<keyword evidence="6" id="KW-0406">Ion transport</keyword>
<comment type="caution">
    <text evidence="9">The sequence shown here is derived from an EMBL/GenBank/DDBJ whole genome shotgun (WGS) entry which is preliminary data.</text>
</comment>
<dbReference type="InterPro" id="IPR036721">
    <property type="entry name" value="RCK_C_sf"/>
</dbReference>
<feature type="domain" description="RCK C-terminal" evidence="8">
    <location>
        <begin position="141"/>
        <end position="224"/>
    </location>
</feature>
<feature type="domain" description="RCK C-terminal" evidence="8">
    <location>
        <begin position="372"/>
        <end position="453"/>
    </location>
</feature>
<keyword evidence="5" id="KW-0520">NAD</keyword>
<dbReference type="NCBIfam" id="NF007031">
    <property type="entry name" value="PRK09496.1-2"/>
    <property type="match status" value="1"/>
</dbReference>
<dbReference type="InterPro" id="IPR036291">
    <property type="entry name" value="NAD(P)-bd_dom_sf"/>
</dbReference>
<dbReference type="GO" id="GO:0015079">
    <property type="term" value="F:potassium ion transmembrane transporter activity"/>
    <property type="evidence" value="ECO:0007669"/>
    <property type="project" value="InterPro"/>
</dbReference>
<evidence type="ECO:0000313" key="9">
    <source>
        <dbReference type="EMBL" id="HIX65404.1"/>
    </source>
</evidence>
<dbReference type="Pfam" id="PF02254">
    <property type="entry name" value="TrkA_N"/>
    <property type="match status" value="2"/>
</dbReference>
<keyword evidence="3" id="KW-0633">Potassium transport</keyword>
<dbReference type="GO" id="GO:0005886">
    <property type="term" value="C:plasma membrane"/>
    <property type="evidence" value="ECO:0007669"/>
    <property type="project" value="InterPro"/>
</dbReference>
<evidence type="ECO:0000313" key="10">
    <source>
        <dbReference type="Proteomes" id="UP000886800"/>
    </source>
</evidence>
<protein>
    <recommendedName>
        <fullName evidence="1">Trk system potassium uptake protein TrkA</fullName>
    </recommendedName>
</protein>
<dbReference type="InterPro" id="IPR050721">
    <property type="entry name" value="Trk_Ktr_HKT_K-transport"/>
</dbReference>
<dbReference type="InterPro" id="IPR006036">
    <property type="entry name" value="K_uptake_TrkA"/>
</dbReference>
<dbReference type="Proteomes" id="UP000886800">
    <property type="component" value="Unassembled WGS sequence"/>
</dbReference>
<dbReference type="SUPFAM" id="SSF116726">
    <property type="entry name" value="TrkA C-terminal domain-like"/>
    <property type="match status" value="2"/>
</dbReference>
<dbReference type="EMBL" id="DXES01000085">
    <property type="protein sequence ID" value="HIX65404.1"/>
    <property type="molecule type" value="Genomic_DNA"/>
</dbReference>
<evidence type="ECO:0000259" key="8">
    <source>
        <dbReference type="PROSITE" id="PS51202"/>
    </source>
</evidence>
<evidence type="ECO:0000256" key="5">
    <source>
        <dbReference type="ARBA" id="ARBA00023027"/>
    </source>
</evidence>
<dbReference type="InterPro" id="IPR006037">
    <property type="entry name" value="RCK_C"/>
</dbReference>
<feature type="domain" description="RCK N-terminal" evidence="7">
    <location>
        <begin position="1"/>
        <end position="125"/>
    </location>
</feature>
<sequence>MYIVIVGIGKVGSTVAAYLSREGEHEVVVVDKNPDIVERMANNYDVLGFCGNGAAPEIQQEAGMNKADLVVAMTSSDEFNILCCILARKVGAKHTIARVRNPDYFHQMSFLRQELGLSMAVNPELEAANAISRMLRFPSAIKLELFSKGRLEMAEIVIPEGSILENLTLKKLPQACQAQVLICAVRRGEEVFIPDGDFVLQAGDYINVTASHGNMNEFFKILGIYQDRIKTVLLVGGGKVAFYLARQLIPLGMRVEIVEQNADICQNLSEALPKATILHGDGTDQELLLEEGLATVDACVSLTGIDEENVIISMFASMKKVKKVITKINRLPLLAILHKLGIESVISPRVATGELILRYVRALHNSEGSSVQTLYKLLDGQVEALEFVVSKNAVFVEKTLEELPLKKGILLAGIVRSGRLIHPKGSDVMLPGDLVVVVTTLNGLQDLHDILAED</sequence>
<keyword evidence="4" id="KW-0630">Potassium</keyword>
<evidence type="ECO:0000256" key="4">
    <source>
        <dbReference type="ARBA" id="ARBA00022958"/>
    </source>
</evidence>
<dbReference type="SUPFAM" id="SSF51735">
    <property type="entry name" value="NAD(P)-binding Rossmann-fold domains"/>
    <property type="match status" value="2"/>
</dbReference>
<proteinExistence type="predicted"/>
<dbReference type="NCBIfam" id="NF007041">
    <property type="entry name" value="PRK09496.3-4"/>
    <property type="match status" value="1"/>
</dbReference>
<dbReference type="PRINTS" id="PR00335">
    <property type="entry name" value="KUPTAKETRKA"/>
</dbReference>
<dbReference type="InterPro" id="IPR003148">
    <property type="entry name" value="RCK_N"/>
</dbReference>
<dbReference type="AlphaFoldDB" id="A0A9D1WQT4"/>
<reference evidence="9" key="1">
    <citation type="journal article" date="2021" name="PeerJ">
        <title>Extensive microbial diversity within the chicken gut microbiome revealed by metagenomics and culture.</title>
        <authorList>
            <person name="Gilroy R."/>
            <person name="Ravi A."/>
            <person name="Getino M."/>
            <person name="Pursley I."/>
            <person name="Horton D.L."/>
            <person name="Alikhan N.F."/>
            <person name="Baker D."/>
            <person name="Gharbi K."/>
            <person name="Hall N."/>
            <person name="Watson M."/>
            <person name="Adriaenssens E.M."/>
            <person name="Foster-Nyarko E."/>
            <person name="Jarju S."/>
            <person name="Secka A."/>
            <person name="Antonio M."/>
            <person name="Oren A."/>
            <person name="Chaudhuri R.R."/>
            <person name="La Ragione R."/>
            <person name="Hildebrand F."/>
            <person name="Pallen M.J."/>
        </authorList>
    </citation>
    <scope>NUCLEOTIDE SEQUENCE</scope>
    <source>
        <strain evidence="9">CHK188-5543</strain>
    </source>
</reference>
<dbReference type="PROSITE" id="PS51202">
    <property type="entry name" value="RCK_C"/>
    <property type="match status" value="2"/>
</dbReference>
<dbReference type="Gene3D" id="3.30.70.1450">
    <property type="entry name" value="Regulator of K+ conductance, C-terminal domain"/>
    <property type="match status" value="2"/>
</dbReference>
<evidence type="ECO:0000256" key="2">
    <source>
        <dbReference type="ARBA" id="ARBA00022448"/>
    </source>
</evidence>
<dbReference type="PROSITE" id="PS51201">
    <property type="entry name" value="RCK_N"/>
    <property type="match status" value="2"/>
</dbReference>
<dbReference type="NCBIfam" id="NF007039">
    <property type="entry name" value="PRK09496.3-2"/>
    <property type="match status" value="1"/>
</dbReference>
<keyword evidence="2" id="KW-0813">Transport</keyword>
<name>A0A9D1WQT4_9FIRM</name>
<feature type="domain" description="RCK N-terminal" evidence="7">
    <location>
        <begin position="229"/>
        <end position="346"/>
    </location>
</feature>
<evidence type="ECO:0000259" key="7">
    <source>
        <dbReference type="PROSITE" id="PS51201"/>
    </source>
</evidence>
<organism evidence="9 10">
    <name type="scientific">Candidatus Anaerotruncus excrementipullorum</name>
    <dbReference type="NCBI Taxonomy" id="2838465"/>
    <lineage>
        <taxon>Bacteria</taxon>
        <taxon>Bacillati</taxon>
        <taxon>Bacillota</taxon>
        <taxon>Clostridia</taxon>
        <taxon>Eubacteriales</taxon>
        <taxon>Oscillospiraceae</taxon>
        <taxon>Anaerotruncus</taxon>
    </lineage>
</organism>
<dbReference type="PANTHER" id="PTHR43833:SF5">
    <property type="entry name" value="TRK SYSTEM POTASSIUM UPTAKE PROTEIN TRKA"/>
    <property type="match status" value="1"/>
</dbReference>
<evidence type="ECO:0000256" key="3">
    <source>
        <dbReference type="ARBA" id="ARBA00022538"/>
    </source>
</evidence>
<evidence type="ECO:0000256" key="6">
    <source>
        <dbReference type="ARBA" id="ARBA00023065"/>
    </source>
</evidence>
<dbReference type="PANTHER" id="PTHR43833">
    <property type="entry name" value="POTASSIUM CHANNEL PROTEIN 2-RELATED-RELATED"/>
    <property type="match status" value="1"/>
</dbReference>
<dbReference type="Pfam" id="PF02080">
    <property type="entry name" value="TrkA_C"/>
    <property type="match status" value="2"/>
</dbReference>
<gene>
    <name evidence="9" type="primary">trkA</name>
    <name evidence="9" type="ORF">H9736_04065</name>
</gene>
<dbReference type="NCBIfam" id="NF007033">
    <property type="entry name" value="PRK09496.1-5"/>
    <property type="match status" value="1"/>
</dbReference>
<evidence type="ECO:0000256" key="1">
    <source>
        <dbReference type="ARBA" id="ARBA00017378"/>
    </source>
</evidence>
<dbReference type="Gene3D" id="3.40.50.720">
    <property type="entry name" value="NAD(P)-binding Rossmann-like Domain"/>
    <property type="match status" value="2"/>
</dbReference>
<reference evidence="9" key="2">
    <citation type="submission" date="2021-04" db="EMBL/GenBank/DDBJ databases">
        <authorList>
            <person name="Gilroy R."/>
        </authorList>
    </citation>
    <scope>NUCLEOTIDE SEQUENCE</scope>
    <source>
        <strain evidence="9">CHK188-5543</strain>
    </source>
</reference>
<accession>A0A9D1WQT4</accession>